<evidence type="ECO:0000313" key="2">
    <source>
        <dbReference type="Proteomes" id="UP000653305"/>
    </source>
</evidence>
<comment type="caution">
    <text evidence="1">The sequence shown here is derived from an EMBL/GenBank/DDBJ whole genome shotgun (WGS) entry which is preliminary data.</text>
</comment>
<dbReference type="PANTHER" id="PTHR31348">
    <property type="entry name" value="EID1-LIKE F-BOX PROTEIN 2-RELATED"/>
    <property type="match status" value="1"/>
</dbReference>
<proteinExistence type="predicted"/>
<keyword evidence="2" id="KW-1185">Reference proteome</keyword>
<protein>
    <submittedName>
        <fullName evidence="1">Phytochrome a-associated F-box protein</fullName>
    </submittedName>
</protein>
<evidence type="ECO:0000313" key="1">
    <source>
        <dbReference type="EMBL" id="GFP92603.1"/>
    </source>
</evidence>
<accession>A0A830C9B9</accession>
<feature type="non-terminal residue" evidence="1">
    <location>
        <position position="1"/>
    </location>
</feature>
<dbReference type="AlphaFoldDB" id="A0A830C9B9"/>
<sequence length="219" mass="25486">AWCLGVALQALRLLPRTPPLRRPPREFGFRAQREIGPDENYLEHELFRPNESEKAASSSKNHDEPKASASDCVWSLYDDLLFNTLYTDFETLSREQAEKPELKPEIEKEKPEFTVICKRRKTCRSLRSHLASGIWNLSREQGNKLLASRFKGDFLYICDWPGCIHVEEKRNYMLFRGIFKSFKQSRVGERSTMGAGTNSICIARFAHRNRFGICIHHFF</sequence>
<dbReference type="PANTHER" id="PTHR31348:SF4">
    <property type="entry name" value="PHYTOCHROME A-ASSOCIATED F-BOX PROTEIN"/>
    <property type="match status" value="1"/>
</dbReference>
<dbReference type="Proteomes" id="UP000653305">
    <property type="component" value="Unassembled WGS sequence"/>
</dbReference>
<dbReference type="EMBL" id="BMAC01000284">
    <property type="protein sequence ID" value="GFP92603.1"/>
    <property type="molecule type" value="Genomic_DNA"/>
</dbReference>
<organism evidence="1 2">
    <name type="scientific">Phtheirospermum japonicum</name>
    <dbReference type="NCBI Taxonomy" id="374723"/>
    <lineage>
        <taxon>Eukaryota</taxon>
        <taxon>Viridiplantae</taxon>
        <taxon>Streptophyta</taxon>
        <taxon>Embryophyta</taxon>
        <taxon>Tracheophyta</taxon>
        <taxon>Spermatophyta</taxon>
        <taxon>Magnoliopsida</taxon>
        <taxon>eudicotyledons</taxon>
        <taxon>Gunneridae</taxon>
        <taxon>Pentapetalae</taxon>
        <taxon>asterids</taxon>
        <taxon>lamiids</taxon>
        <taxon>Lamiales</taxon>
        <taxon>Orobanchaceae</taxon>
        <taxon>Orobanchaceae incertae sedis</taxon>
        <taxon>Phtheirospermum</taxon>
    </lineage>
</organism>
<dbReference type="InterPro" id="IPR040267">
    <property type="entry name" value="EID1-like"/>
</dbReference>
<dbReference type="OrthoDB" id="730977at2759"/>
<name>A0A830C9B9_9LAMI</name>
<gene>
    <name evidence="1" type="ORF">PHJA_001404500</name>
</gene>
<reference evidence="1" key="1">
    <citation type="submission" date="2020-07" db="EMBL/GenBank/DDBJ databases">
        <title>Ethylene signaling mediates host invasion by parasitic plants.</title>
        <authorList>
            <person name="Yoshida S."/>
        </authorList>
    </citation>
    <scope>NUCLEOTIDE SEQUENCE</scope>
    <source>
        <strain evidence="1">Okayama</strain>
    </source>
</reference>